<dbReference type="InterPro" id="IPR013491">
    <property type="entry name" value="Tape_meas_N"/>
</dbReference>
<sequence>MATLRELIIKISANSQSFQSEIQRASRMGSEYYRTLQNGGRQAAAAAREQRRALAELNSQLTEIRGSAVGMAGAFAGAFATGHLISLADEWSSVNARLKQASQSSDEFSSSQKVLMDISQRTGTAFSDNAALFARSAASMREYGYSADDVLKVTEAISTGLKISGASTAEAGSVITQFSQALAGMGVARKDLKAMADDGKLTADKVVPALISQLGILRDEYAAMPETVSSSITKVENAFMAWVGGANEASGVTKTLSGMLNGVAGQIDNVATAVGALVAVGVARYFGNMASGAVSATAGLVTAARNEVALAEAQFRGTQIATARARAAVYRAQQAVAAARGTEMQIAAEARL</sequence>
<feature type="non-terminal residue" evidence="2">
    <location>
        <position position="352"/>
    </location>
</feature>
<dbReference type="Proteomes" id="UP000248865">
    <property type="component" value="Unassembled WGS sequence"/>
</dbReference>
<name>A0A2W8GA05_ECOLX</name>
<dbReference type="AlphaFoldDB" id="A0A2W8GA05"/>
<dbReference type="Pfam" id="PF20155">
    <property type="entry name" value="TMP_3"/>
    <property type="match status" value="1"/>
</dbReference>
<feature type="domain" description="Tape measure protein N-terminal" evidence="1">
    <location>
        <begin position="83"/>
        <end position="184"/>
    </location>
</feature>
<evidence type="ECO:0000313" key="2">
    <source>
        <dbReference type="EMBL" id="PZZ57825.1"/>
    </source>
</evidence>
<accession>A0A2W8GA05</accession>
<reference evidence="2 3" key="1">
    <citation type="submission" date="2018-05" db="EMBL/GenBank/DDBJ databases">
        <title>Genomic sequencing of EHEC O26 New European Clone.</title>
        <authorList>
            <person name="Karnisova L."/>
            <person name="Nunvar J."/>
            <person name="Marejkova M."/>
            <person name="Mellmann A."/>
            <person name="Drevinek P."/>
            <person name="Blahova K."/>
            <person name="Bielaszewska M."/>
        </authorList>
    </citation>
    <scope>NUCLEOTIDE SEQUENCE [LARGE SCALE GENOMIC DNA]</scope>
    <source>
        <strain evidence="2 3">14-391</strain>
    </source>
</reference>
<dbReference type="EMBL" id="QFSS01000490">
    <property type="protein sequence ID" value="PZZ57825.1"/>
    <property type="molecule type" value="Genomic_DNA"/>
</dbReference>
<organism evidence="2 3">
    <name type="scientific">Escherichia coli</name>
    <dbReference type="NCBI Taxonomy" id="562"/>
    <lineage>
        <taxon>Bacteria</taxon>
        <taxon>Pseudomonadati</taxon>
        <taxon>Pseudomonadota</taxon>
        <taxon>Gammaproteobacteria</taxon>
        <taxon>Enterobacterales</taxon>
        <taxon>Enterobacteriaceae</taxon>
        <taxon>Escherichia</taxon>
    </lineage>
</organism>
<evidence type="ECO:0000259" key="1">
    <source>
        <dbReference type="Pfam" id="PF20155"/>
    </source>
</evidence>
<evidence type="ECO:0000313" key="3">
    <source>
        <dbReference type="Proteomes" id="UP000248865"/>
    </source>
</evidence>
<gene>
    <name evidence="2" type="ORF">DIV22_27730</name>
</gene>
<dbReference type="RefSeq" id="WP_111395737.1">
    <property type="nucleotide sequence ID" value="NZ_QFSS01000490.1"/>
</dbReference>
<comment type="caution">
    <text evidence="2">The sequence shown here is derived from an EMBL/GenBank/DDBJ whole genome shotgun (WGS) entry which is preliminary data.</text>
</comment>
<protein>
    <recommendedName>
        <fullName evidence="1">Tape measure protein N-terminal domain-containing protein</fullName>
    </recommendedName>
</protein>
<proteinExistence type="predicted"/>